<name>A0ACC5ZB96_9TELE</name>
<accession>A0ACC5ZB96</accession>
<proteinExistence type="predicted"/>
<reference evidence="1" key="1">
    <citation type="submission" date="2020-02" db="EMBL/GenBank/DDBJ databases">
        <title>Genome sequencing of the panga catfish, Pangasius djambal.</title>
        <authorList>
            <person name="Wen M."/>
            <person name="Zahm M."/>
            <person name="Roques C."/>
            <person name="Cabau C."/>
            <person name="Klopp C."/>
            <person name="Donnadieu C."/>
            <person name="Jouanno E."/>
            <person name="Avarre J.-C."/>
            <person name="Campet M."/>
            <person name="Ha T."/>
            <person name="Dugue R."/>
            <person name="Lampietro C."/>
            <person name="Louis A."/>
            <person name="Herpin A."/>
            <person name="Echchiki A."/>
            <person name="Berthelot C."/>
            <person name="Parey E."/>
            <person name="Roest-Crollius H."/>
            <person name="Braasch I."/>
            <person name="Postlethwait J.H."/>
            <person name="Bobe J."/>
            <person name="Montfort J."/>
            <person name="Bouchez O."/>
            <person name="Begum T."/>
            <person name="Schartl M."/>
            <person name="Gustiano R."/>
            <person name="Guiguen Y."/>
        </authorList>
    </citation>
    <scope>NUCLEOTIDE SEQUENCE</scope>
    <source>
        <strain evidence="1">Pdj_M5554</strain>
    </source>
</reference>
<gene>
    <name evidence="1" type="ORF">PDJAM_G00128900</name>
</gene>
<sequence length="889" mass="97426">MEPGLEMSAMIPALQELASATSEEYNSSVQKPRQILCQFIDRILTDVEVVALELCKKSSSEPACVMLLDFVQHIIKSSSLMFINPACQSEQFRDVQSGCSDFSKWIITRVLRIAAAPECGILHAKIVSVVCSLLQLFRARNPVVFGVLVRELIGLVQDLTHTICRASDSRRTQWPVTPRRFCVSACHSAAYLTPSVLQLASPASSQALLSTALTVLTDVLQGVFFPREVGQIWDASCFVLTNGVPELKAVSMATLRRIVNLGGLPVNHEQTFFTAYLSLLDSFVSCEESDVRTYAAEFQALTRSVFVTEKGAHARFGRVHLDLLMDALHELVLSGAVDRMKVKEARTTLCEVFRFVLECVPPGYESAASIRKERVTDVCRALITNIGARTHQEYVEAFVCVALKAEGLAALQEQNSVSEIPAKRSHLSPSTASGRAQPGQVEMRSRSEVWAAVDDRIETLITQLKTCDGVEQRVCVLEGLVTILRLAAVCSSECVLNSGEKHTHTHTHTQQLVWLKSRTLCQVVDACLSVTADAADEDVELLVERTVRVLDAVVYLTVNSPTDGGLYRSVCALLSIPWVNTSSSVSAYQTASFPANLIGLSKRLAPAYSVETRGRCVFLLSLLPQQTSADWRVSVYQCALQSENETERLSAVVDACLSVTADAADEDVELLVERTVRVLDAVVYLTVNSPTDGGLYRSVCALLSIPWVNTSSSVSAYQTASFPANLIGLSKRLAPAYSVETRGRCVFLLSLLPQQTNADWRVSVYQCALQSENETERLSAVRGLPLLVHQLGDKAYSLLHTALTNKQLFDLMCRETRIPITKIRADGGVCVNDFVMQLSTDLLGRKISRPTHFDMSCLGAAFVAGLGVGEEQNTSHTSSNENIKYSDYS</sequence>
<organism evidence="1 2">
    <name type="scientific">Pangasius djambal</name>
    <dbReference type="NCBI Taxonomy" id="1691987"/>
    <lineage>
        <taxon>Eukaryota</taxon>
        <taxon>Metazoa</taxon>
        <taxon>Chordata</taxon>
        <taxon>Craniata</taxon>
        <taxon>Vertebrata</taxon>
        <taxon>Euteleostomi</taxon>
        <taxon>Actinopterygii</taxon>
        <taxon>Neopterygii</taxon>
        <taxon>Teleostei</taxon>
        <taxon>Ostariophysi</taxon>
        <taxon>Siluriformes</taxon>
        <taxon>Pangasiidae</taxon>
        <taxon>Pangasius</taxon>
    </lineage>
</organism>
<dbReference type="EMBL" id="CM040995">
    <property type="protein sequence ID" value="MCJ8745326.1"/>
    <property type="molecule type" value="Genomic_DNA"/>
</dbReference>
<comment type="caution">
    <text evidence="1">The sequence shown here is derived from an EMBL/GenBank/DDBJ whole genome shotgun (WGS) entry which is preliminary data.</text>
</comment>
<protein>
    <submittedName>
        <fullName evidence="1">Uncharacterized protein</fullName>
    </submittedName>
</protein>
<dbReference type="Proteomes" id="UP000830395">
    <property type="component" value="Chromosome 21"/>
</dbReference>
<evidence type="ECO:0000313" key="2">
    <source>
        <dbReference type="Proteomes" id="UP000830395"/>
    </source>
</evidence>
<keyword evidence="2" id="KW-1185">Reference proteome</keyword>
<evidence type="ECO:0000313" key="1">
    <source>
        <dbReference type="EMBL" id="MCJ8745326.1"/>
    </source>
</evidence>